<keyword evidence="6" id="KW-0805">Transcription regulation</keyword>
<dbReference type="Pfam" id="PF10099">
    <property type="entry name" value="RskA_C"/>
    <property type="match status" value="1"/>
</dbReference>
<sequence>MKWRMRPDVHALAGAYALDALPADEQQRFERHLASCEACAEEVRGLAETAALLGEAAARTPPERLRGRVLEEAGRTRQPAPAPPRPAPPRPRWWQGGGGLVLAACLVVVLVLAGTAVVQQRRIAELERTEREMAAVLTAPDADTDSASPAPGVTVTVVSSRERGALVFSAHGLDRLEGEDYQLWLSDPGGGMRSAGVLAVGPDATAAPLLARDLGDAEGVAVTVEPAGGSDQPTGDPMMSMPLEG</sequence>
<keyword evidence="5 12" id="KW-1133">Transmembrane helix</keyword>
<dbReference type="InterPro" id="IPR051474">
    <property type="entry name" value="Anti-sigma-K/W_factor"/>
</dbReference>
<evidence type="ECO:0000256" key="7">
    <source>
        <dbReference type="ARBA" id="ARBA00023136"/>
    </source>
</evidence>
<dbReference type="EMBL" id="JACHDB010000001">
    <property type="protein sequence ID" value="MBB5431095.1"/>
    <property type="molecule type" value="Genomic_DNA"/>
</dbReference>
<dbReference type="PANTHER" id="PTHR37461:SF1">
    <property type="entry name" value="ANTI-SIGMA-K FACTOR RSKA"/>
    <property type="match status" value="1"/>
</dbReference>
<evidence type="ECO:0000256" key="8">
    <source>
        <dbReference type="ARBA" id="ARBA00023163"/>
    </source>
</evidence>
<dbReference type="InterPro" id="IPR041916">
    <property type="entry name" value="Anti_sigma_zinc_sf"/>
</dbReference>
<feature type="region of interest" description="Disordered" evidence="11">
    <location>
        <begin position="63"/>
        <end position="92"/>
    </location>
</feature>
<evidence type="ECO:0000313" key="15">
    <source>
        <dbReference type="EMBL" id="MBB5431095.1"/>
    </source>
</evidence>
<keyword evidence="7 12" id="KW-0472">Membrane</keyword>
<evidence type="ECO:0000256" key="1">
    <source>
        <dbReference type="ARBA" id="ARBA00004167"/>
    </source>
</evidence>
<dbReference type="InterPro" id="IPR027383">
    <property type="entry name" value="Znf_put"/>
</dbReference>
<dbReference type="InterPro" id="IPR018764">
    <property type="entry name" value="RskA_C"/>
</dbReference>
<name>A0A7W8VCL0_9ACTN</name>
<dbReference type="RefSeq" id="WP_312893502.1">
    <property type="nucleotide sequence ID" value="NZ_BAAAJD010000161.1"/>
</dbReference>
<evidence type="ECO:0000256" key="6">
    <source>
        <dbReference type="ARBA" id="ARBA00023015"/>
    </source>
</evidence>
<keyword evidence="4 12" id="KW-0812">Transmembrane</keyword>
<evidence type="ECO:0000313" key="16">
    <source>
        <dbReference type="Proteomes" id="UP000572635"/>
    </source>
</evidence>
<evidence type="ECO:0000259" key="13">
    <source>
        <dbReference type="Pfam" id="PF10099"/>
    </source>
</evidence>
<keyword evidence="16" id="KW-1185">Reference proteome</keyword>
<evidence type="ECO:0000256" key="9">
    <source>
        <dbReference type="ARBA" id="ARBA00029829"/>
    </source>
</evidence>
<evidence type="ECO:0000256" key="4">
    <source>
        <dbReference type="ARBA" id="ARBA00022692"/>
    </source>
</evidence>
<feature type="compositionally biased region" description="Pro residues" evidence="11">
    <location>
        <begin position="80"/>
        <end position="91"/>
    </location>
</feature>
<evidence type="ECO:0000256" key="12">
    <source>
        <dbReference type="SAM" id="Phobius"/>
    </source>
</evidence>
<keyword evidence="8" id="KW-0804">Transcription</keyword>
<feature type="transmembrane region" description="Helical" evidence="12">
    <location>
        <begin position="93"/>
        <end position="118"/>
    </location>
</feature>
<keyword evidence="3" id="KW-1003">Cell membrane</keyword>
<accession>A0A7W8VCL0</accession>
<feature type="domain" description="Putative zinc-finger" evidence="14">
    <location>
        <begin position="8"/>
        <end position="40"/>
    </location>
</feature>
<comment type="caution">
    <text evidence="15">The sequence shown here is derived from an EMBL/GenBank/DDBJ whole genome shotgun (WGS) entry which is preliminary data.</text>
</comment>
<feature type="region of interest" description="Disordered" evidence="11">
    <location>
        <begin position="225"/>
        <end position="245"/>
    </location>
</feature>
<feature type="domain" description="Anti-sigma K factor RskA C-terminal" evidence="13">
    <location>
        <begin position="102"/>
        <end position="237"/>
    </location>
</feature>
<organism evidence="15 16">
    <name type="scientific">Nocardiopsis composta</name>
    <dbReference type="NCBI Taxonomy" id="157465"/>
    <lineage>
        <taxon>Bacteria</taxon>
        <taxon>Bacillati</taxon>
        <taxon>Actinomycetota</taxon>
        <taxon>Actinomycetes</taxon>
        <taxon>Streptosporangiales</taxon>
        <taxon>Nocardiopsidaceae</taxon>
        <taxon>Nocardiopsis</taxon>
    </lineage>
</organism>
<evidence type="ECO:0000256" key="5">
    <source>
        <dbReference type="ARBA" id="ARBA00022989"/>
    </source>
</evidence>
<protein>
    <recommendedName>
        <fullName evidence="10">Regulator of SigK</fullName>
    </recommendedName>
    <alternativeName>
        <fullName evidence="9">Sigma-K anti-sigma factor RskA</fullName>
    </alternativeName>
</protein>
<dbReference type="PANTHER" id="PTHR37461">
    <property type="entry name" value="ANTI-SIGMA-K FACTOR RSKA"/>
    <property type="match status" value="1"/>
</dbReference>
<evidence type="ECO:0000259" key="14">
    <source>
        <dbReference type="Pfam" id="PF13490"/>
    </source>
</evidence>
<evidence type="ECO:0000256" key="3">
    <source>
        <dbReference type="ARBA" id="ARBA00022475"/>
    </source>
</evidence>
<feature type="compositionally biased region" description="Basic and acidic residues" evidence="11">
    <location>
        <begin position="63"/>
        <end position="75"/>
    </location>
</feature>
<comment type="subcellular location">
    <subcellularLocation>
        <location evidence="2">Cell membrane</location>
    </subcellularLocation>
    <subcellularLocation>
        <location evidence="1">Membrane</location>
        <topology evidence="1">Single-pass membrane protein</topology>
    </subcellularLocation>
</comment>
<evidence type="ECO:0000256" key="11">
    <source>
        <dbReference type="SAM" id="MobiDB-lite"/>
    </source>
</evidence>
<reference evidence="15 16" key="1">
    <citation type="submission" date="2020-08" db="EMBL/GenBank/DDBJ databases">
        <title>Sequencing the genomes of 1000 actinobacteria strains.</title>
        <authorList>
            <person name="Klenk H.-P."/>
        </authorList>
    </citation>
    <scope>NUCLEOTIDE SEQUENCE [LARGE SCALE GENOMIC DNA]</scope>
    <source>
        <strain evidence="15 16">DSM 44551</strain>
    </source>
</reference>
<dbReference type="Proteomes" id="UP000572635">
    <property type="component" value="Unassembled WGS sequence"/>
</dbReference>
<dbReference type="GO" id="GO:0016989">
    <property type="term" value="F:sigma factor antagonist activity"/>
    <property type="evidence" value="ECO:0007669"/>
    <property type="project" value="TreeGrafter"/>
</dbReference>
<proteinExistence type="predicted"/>
<evidence type="ECO:0000256" key="2">
    <source>
        <dbReference type="ARBA" id="ARBA00004236"/>
    </source>
</evidence>
<dbReference type="Pfam" id="PF13490">
    <property type="entry name" value="zf-HC2"/>
    <property type="match status" value="1"/>
</dbReference>
<gene>
    <name evidence="15" type="ORF">HDA36_001179</name>
</gene>
<dbReference type="AlphaFoldDB" id="A0A7W8VCL0"/>
<dbReference type="GO" id="GO:0005886">
    <property type="term" value="C:plasma membrane"/>
    <property type="evidence" value="ECO:0007669"/>
    <property type="project" value="UniProtKB-SubCell"/>
</dbReference>
<dbReference type="Gene3D" id="1.10.10.1320">
    <property type="entry name" value="Anti-sigma factor, zinc-finger domain"/>
    <property type="match status" value="1"/>
</dbReference>
<dbReference type="GO" id="GO:0006417">
    <property type="term" value="P:regulation of translation"/>
    <property type="evidence" value="ECO:0007669"/>
    <property type="project" value="TreeGrafter"/>
</dbReference>
<evidence type="ECO:0000256" key="10">
    <source>
        <dbReference type="ARBA" id="ARBA00030803"/>
    </source>
</evidence>